<dbReference type="Proteomes" id="UP000248918">
    <property type="component" value="Unassembled WGS sequence"/>
</dbReference>
<evidence type="ECO:0000256" key="1">
    <source>
        <dbReference type="SAM" id="SignalP"/>
    </source>
</evidence>
<proteinExistence type="predicted"/>
<evidence type="ECO:0000313" key="2">
    <source>
        <dbReference type="EMBL" id="RAS38229.1"/>
    </source>
</evidence>
<evidence type="ECO:0008006" key="4">
    <source>
        <dbReference type="Google" id="ProtNLM"/>
    </source>
</evidence>
<protein>
    <recommendedName>
        <fullName evidence="4">Toxin CptA</fullName>
    </recommendedName>
</protein>
<comment type="caution">
    <text evidence="2">The sequence shown here is derived from an EMBL/GenBank/DDBJ whole genome shotgun (WGS) entry which is preliminary data.</text>
</comment>
<dbReference type="RefSeq" id="WP_111929782.1">
    <property type="nucleotide sequence ID" value="NZ_CADFFP010000001.1"/>
</dbReference>
<sequence length="127" mass="13469">MRAALGAFILTATWAVYACAASHLGAAKAVPLTLAVCVLLMFRAIKHERAQPVVLKIGREGLSVGDRIGRVSAQRRIAGCAHWSDCLLVLALAGERGRESTLLLTADTLPRPVFRKLAVLGRRAAGA</sequence>
<name>A0A329CUD9_9BURK</name>
<evidence type="ECO:0000313" key="3">
    <source>
        <dbReference type="Proteomes" id="UP000248918"/>
    </source>
</evidence>
<organism evidence="2 3">
    <name type="scientific">Paraburkholderia bryophila</name>
    <dbReference type="NCBI Taxonomy" id="420952"/>
    <lineage>
        <taxon>Bacteria</taxon>
        <taxon>Pseudomonadati</taxon>
        <taxon>Pseudomonadota</taxon>
        <taxon>Betaproteobacteria</taxon>
        <taxon>Burkholderiales</taxon>
        <taxon>Burkholderiaceae</taxon>
        <taxon>Paraburkholderia</taxon>
    </lineage>
</organism>
<gene>
    <name evidence="2" type="ORF">BX591_102521</name>
</gene>
<dbReference type="AlphaFoldDB" id="A0A329CUD9"/>
<accession>A0A329CUD9</accession>
<keyword evidence="1" id="KW-0732">Signal</keyword>
<feature type="chain" id="PRO_5016409161" description="Toxin CptA" evidence="1">
    <location>
        <begin position="21"/>
        <end position="127"/>
    </location>
</feature>
<feature type="signal peptide" evidence="1">
    <location>
        <begin position="1"/>
        <end position="20"/>
    </location>
</feature>
<dbReference type="PROSITE" id="PS51257">
    <property type="entry name" value="PROKAR_LIPOPROTEIN"/>
    <property type="match status" value="1"/>
</dbReference>
<reference evidence="2 3" key="1">
    <citation type="submission" date="2018-06" db="EMBL/GenBank/DDBJ databases">
        <title>Genomic Encyclopedia of Type Strains, Phase III (KMG-III): the genomes of soil and plant-associated and newly described type strains.</title>
        <authorList>
            <person name="Whitman W."/>
        </authorList>
    </citation>
    <scope>NUCLEOTIDE SEQUENCE [LARGE SCALE GENOMIC DNA]</scope>
    <source>
        <strain evidence="2 3">LMG 23644</strain>
    </source>
</reference>
<dbReference type="OrthoDB" id="9034589at2"/>
<dbReference type="EMBL" id="QLTK01000002">
    <property type="protein sequence ID" value="RAS38229.1"/>
    <property type="molecule type" value="Genomic_DNA"/>
</dbReference>